<evidence type="ECO:0000313" key="2">
    <source>
        <dbReference type="EMBL" id="KNB74488.1"/>
    </source>
</evidence>
<dbReference type="AlphaFoldDB" id="A0A0K9Z0H0"/>
<evidence type="ECO:0000256" key="1">
    <source>
        <dbReference type="SAM" id="MobiDB-lite"/>
    </source>
</evidence>
<feature type="compositionally biased region" description="Basic and acidic residues" evidence="1">
    <location>
        <begin position="79"/>
        <end position="94"/>
    </location>
</feature>
<reference evidence="3" key="1">
    <citation type="submission" date="2015-07" db="EMBL/GenBank/DDBJ databases">
        <title>Genome sequencing project for genomic taxonomy and phylogenomics of Bacillus-like bacteria.</title>
        <authorList>
            <person name="Liu B."/>
            <person name="Wang J."/>
            <person name="Zhu Y."/>
            <person name="Liu G."/>
            <person name="Chen Q."/>
            <person name="Chen Z."/>
            <person name="Lan J."/>
            <person name="Che J."/>
            <person name="Ge C."/>
            <person name="Shi H."/>
            <person name="Pan Z."/>
            <person name="Liu X."/>
        </authorList>
    </citation>
    <scope>NUCLEOTIDE SEQUENCE [LARGE SCALE GENOMIC DNA]</scope>
    <source>
        <strain evidence="3">DSM 9887</strain>
    </source>
</reference>
<protein>
    <submittedName>
        <fullName evidence="2">Uncharacterized protein</fullName>
    </submittedName>
</protein>
<name>A0A0K9Z0H0_9BACL</name>
<dbReference type="PATRIC" id="fig|54915.3.peg.5557"/>
<evidence type="ECO:0000313" key="3">
    <source>
        <dbReference type="Proteomes" id="UP000036834"/>
    </source>
</evidence>
<organism evidence="2 3">
    <name type="scientific">Brevibacillus reuszeri</name>
    <dbReference type="NCBI Taxonomy" id="54915"/>
    <lineage>
        <taxon>Bacteria</taxon>
        <taxon>Bacillati</taxon>
        <taxon>Bacillota</taxon>
        <taxon>Bacilli</taxon>
        <taxon>Bacillales</taxon>
        <taxon>Paenibacillaceae</taxon>
        <taxon>Brevibacillus</taxon>
    </lineage>
</organism>
<sequence length="94" mass="10863">MACFSFFTAPRSVFQRSYAYFSFFLGQLWWLTSFTLDVHLDVLQSTIARKSFTSMLRRIQYLSALNALQKSASKMHLGSPEKLDSRRSDSRNPA</sequence>
<proteinExistence type="predicted"/>
<comment type="caution">
    <text evidence="2">The sequence shown here is derived from an EMBL/GenBank/DDBJ whole genome shotgun (WGS) entry which is preliminary data.</text>
</comment>
<dbReference type="EMBL" id="LGIQ01000002">
    <property type="protein sequence ID" value="KNB74488.1"/>
    <property type="molecule type" value="Genomic_DNA"/>
</dbReference>
<gene>
    <name evidence="2" type="ORF">ADS79_02010</name>
</gene>
<feature type="region of interest" description="Disordered" evidence="1">
    <location>
        <begin position="73"/>
        <end position="94"/>
    </location>
</feature>
<accession>A0A0K9Z0H0</accession>
<dbReference type="Proteomes" id="UP000036834">
    <property type="component" value="Unassembled WGS sequence"/>
</dbReference>